<evidence type="ECO:0000313" key="3">
    <source>
        <dbReference type="Proteomes" id="UP000033865"/>
    </source>
</evidence>
<dbReference type="InterPro" id="IPR001584">
    <property type="entry name" value="Integrase_cat-core"/>
</dbReference>
<dbReference type="Gene3D" id="3.40.50.150">
    <property type="entry name" value="Vaccinia Virus protein VP39"/>
    <property type="match status" value="1"/>
</dbReference>
<dbReference type="Pfam" id="PF13333">
    <property type="entry name" value="rve_2"/>
    <property type="match status" value="1"/>
</dbReference>
<dbReference type="InterPro" id="IPR029063">
    <property type="entry name" value="SAM-dependent_MTases_sf"/>
</dbReference>
<comment type="caution">
    <text evidence="2">The sequence shown here is derived from an EMBL/GenBank/DDBJ whole genome shotgun (WGS) entry which is preliminary data.</text>
</comment>
<dbReference type="CDD" id="cd02440">
    <property type="entry name" value="AdoMet_MTases"/>
    <property type="match status" value="1"/>
</dbReference>
<dbReference type="EMBL" id="LCRN01000056">
    <property type="protein sequence ID" value="KKW34905.1"/>
    <property type="molecule type" value="Genomic_DNA"/>
</dbReference>
<dbReference type="InterPro" id="IPR012337">
    <property type="entry name" value="RNaseH-like_sf"/>
</dbReference>
<dbReference type="Pfam" id="PF00665">
    <property type="entry name" value="rve"/>
    <property type="match status" value="1"/>
</dbReference>
<dbReference type="Gene3D" id="3.30.420.10">
    <property type="entry name" value="Ribonuclease H-like superfamily/Ribonuclease H"/>
    <property type="match status" value="1"/>
</dbReference>
<accession>A0A0G1XVE5</accession>
<dbReference type="InterPro" id="IPR036397">
    <property type="entry name" value="RNaseH_sf"/>
</dbReference>
<dbReference type="InterPro" id="IPR048020">
    <property type="entry name" value="Transpos_IS3"/>
</dbReference>
<dbReference type="GO" id="GO:0003676">
    <property type="term" value="F:nucleic acid binding"/>
    <property type="evidence" value="ECO:0007669"/>
    <property type="project" value="InterPro"/>
</dbReference>
<evidence type="ECO:0000313" key="2">
    <source>
        <dbReference type="EMBL" id="KKW34905.1"/>
    </source>
</evidence>
<dbReference type="SUPFAM" id="SSF53098">
    <property type="entry name" value="Ribonuclease H-like"/>
    <property type="match status" value="1"/>
</dbReference>
<evidence type="ECO:0000259" key="1">
    <source>
        <dbReference type="PROSITE" id="PS50994"/>
    </source>
</evidence>
<name>A0A0G1XVE5_9BACT</name>
<dbReference type="InterPro" id="IPR041698">
    <property type="entry name" value="Methyltransf_25"/>
</dbReference>
<dbReference type="SUPFAM" id="SSF53335">
    <property type="entry name" value="S-adenosyl-L-methionine-dependent methyltransferases"/>
    <property type="match status" value="1"/>
</dbReference>
<dbReference type="GO" id="GO:0015074">
    <property type="term" value="P:DNA integration"/>
    <property type="evidence" value="ECO:0007669"/>
    <property type="project" value="InterPro"/>
</dbReference>
<dbReference type="Pfam" id="PF13649">
    <property type="entry name" value="Methyltransf_25"/>
    <property type="match status" value="1"/>
</dbReference>
<reference evidence="2 3" key="1">
    <citation type="journal article" date="2015" name="Nature">
        <title>rRNA introns, odd ribosomes, and small enigmatic genomes across a large radiation of phyla.</title>
        <authorList>
            <person name="Brown C.T."/>
            <person name="Hug L.A."/>
            <person name="Thomas B.C."/>
            <person name="Sharon I."/>
            <person name="Castelle C.J."/>
            <person name="Singh A."/>
            <person name="Wilkins M.J."/>
            <person name="Williams K.H."/>
            <person name="Banfield J.F."/>
        </authorList>
    </citation>
    <scope>NUCLEOTIDE SEQUENCE [LARGE SCALE GENOMIC DNA]</scope>
</reference>
<sequence>MARLKTTKTELAKKLGISRQSLYYKPKKPPLDEEDKNKIVAVMVEHPAYGARRVGWALGMNRKKTQRIMRKHGFKPRIRRGFRLVKLDDLGRPETQVTNVLKVVCPIAANVVWAGDFTYFWFIDRFWYLATVIDVHTREIIGWHVANHHTTALIMDAFEDAVRRTGASPKYFHSDQGSEYVSGAYESLLASVGTQPSHSRKGSPWQNGYQESFYSNFKLELGDIRRFTNVGELVEAIHQQIRYYNNGRISSSSRGTGNRTYPLTFTKPSPWEQCLKNGVLATFAFRDIRQEVNFIEDVIKLHSQVPVKTFLELASGNSPHMIELCHRGYQYVGIELDKEMIRFAEDKISETHIPAKVVEADMRRFSLPEHVDCAAVFLGSLYVQNDEELSSHLHSVASTLRSGGLYILDEVVEFFSEDVHQQTWDMQEGDIRITTTYAPSYLDEKSKLMTGKITLDVTDGQKKFRLEHTEVKKVYSASDFIQQAERTKEWEFAGSYSDFDIHSDPKEKARNILVLRRK</sequence>
<dbReference type="InterPro" id="IPR050900">
    <property type="entry name" value="Transposase_IS3/IS150/IS904"/>
</dbReference>
<feature type="domain" description="Integrase catalytic" evidence="1">
    <location>
        <begin position="102"/>
        <end position="270"/>
    </location>
</feature>
<proteinExistence type="predicted"/>
<gene>
    <name evidence="2" type="ORF">UY82_C0056G0003</name>
</gene>
<dbReference type="PROSITE" id="PS50994">
    <property type="entry name" value="INTEGRASE"/>
    <property type="match status" value="1"/>
</dbReference>
<dbReference type="Proteomes" id="UP000033865">
    <property type="component" value="Unassembled WGS sequence"/>
</dbReference>
<dbReference type="AlphaFoldDB" id="A0A0G1XVE5"/>
<dbReference type="NCBIfam" id="NF033516">
    <property type="entry name" value="transpos_IS3"/>
    <property type="match status" value="1"/>
</dbReference>
<organism evidence="2 3">
    <name type="scientific">Candidatus Uhrbacteria bacterium GW2011_GWC2_53_7</name>
    <dbReference type="NCBI Taxonomy" id="1618986"/>
    <lineage>
        <taxon>Bacteria</taxon>
        <taxon>Candidatus Uhriibacteriota</taxon>
    </lineage>
</organism>
<dbReference type="PANTHER" id="PTHR46889">
    <property type="entry name" value="TRANSPOSASE INSF FOR INSERTION SEQUENCE IS3B-RELATED"/>
    <property type="match status" value="1"/>
</dbReference>
<protein>
    <submittedName>
        <fullName evidence="2">IS5 family transposase orfB</fullName>
    </submittedName>
</protein>
<dbReference type="PANTHER" id="PTHR46889:SF4">
    <property type="entry name" value="TRANSPOSASE INSO FOR INSERTION SEQUENCE ELEMENT IS911B-RELATED"/>
    <property type="match status" value="1"/>
</dbReference>
<dbReference type="Gene3D" id="2.20.25.110">
    <property type="entry name" value="S-adenosyl-L-methionine-dependent methyltransferases"/>
    <property type="match status" value="1"/>
</dbReference>